<dbReference type="InterPro" id="IPR000182">
    <property type="entry name" value="GNAT_dom"/>
</dbReference>
<dbReference type="Pfam" id="PF00583">
    <property type="entry name" value="Acetyltransf_1"/>
    <property type="match status" value="1"/>
</dbReference>
<dbReference type="AlphaFoldDB" id="A0A6J4NBU6"/>
<dbReference type="Gene3D" id="3.40.630.30">
    <property type="match status" value="1"/>
</dbReference>
<keyword evidence="2" id="KW-0808">Transferase</keyword>
<evidence type="ECO:0000313" key="2">
    <source>
        <dbReference type="EMBL" id="CAA9383825.1"/>
    </source>
</evidence>
<dbReference type="GO" id="GO:0016747">
    <property type="term" value="F:acyltransferase activity, transferring groups other than amino-acyl groups"/>
    <property type="evidence" value="ECO:0007669"/>
    <property type="project" value="InterPro"/>
</dbReference>
<sequence>MSGARITVVPANQASWEDLQAVLGTRGQAARCQCQRYKLARGESFASFPVEERAHRLRLQTDAGHPERGTTSGLVARLDGEPVGWCAVEPRPDFPGLVRNARVPWEGRDEDRSDSGVWAVTCLFTRAGFRRRGVSRALARAAVEHARAGGARALEAYPITTTEVVAEELHVGTVGVFAAAGLVELARPTPRRAVMRVELA</sequence>
<dbReference type="CDD" id="cd04301">
    <property type="entry name" value="NAT_SF"/>
    <property type="match status" value="1"/>
</dbReference>
<dbReference type="SUPFAM" id="SSF55729">
    <property type="entry name" value="Acyl-CoA N-acyltransferases (Nat)"/>
    <property type="match status" value="1"/>
</dbReference>
<dbReference type="RefSeq" id="WP_295657599.1">
    <property type="nucleotide sequence ID" value="NZ_CADCUP010000078.1"/>
</dbReference>
<name>A0A6J4NBU6_9ACTN</name>
<dbReference type="PROSITE" id="PS51186">
    <property type="entry name" value="GNAT"/>
    <property type="match status" value="1"/>
</dbReference>
<accession>A0A6J4NBU6</accession>
<dbReference type="EMBL" id="CADCUP010000078">
    <property type="protein sequence ID" value="CAA9383825.1"/>
    <property type="molecule type" value="Genomic_DNA"/>
</dbReference>
<evidence type="ECO:0000259" key="1">
    <source>
        <dbReference type="PROSITE" id="PS51186"/>
    </source>
</evidence>
<gene>
    <name evidence="2" type="ORF">AVDCRST_MAG06-1132</name>
</gene>
<reference evidence="2" key="1">
    <citation type="submission" date="2020-02" db="EMBL/GenBank/DDBJ databases">
        <authorList>
            <person name="Meier V. D."/>
        </authorList>
    </citation>
    <scope>NUCLEOTIDE SEQUENCE</scope>
    <source>
        <strain evidence="2">AVDCRST_MAG06</strain>
    </source>
</reference>
<dbReference type="InterPro" id="IPR016181">
    <property type="entry name" value="Acyl_CoA_acyltransferase"/>
</dbReference>
<organism evidence="2">
    <name type="scientific">uncultured Nocardioides sp</name>
    <dbReference type="NCBI Taxonomy" id="198441"/>
    <lineage>
        <taxon>Bacteria</taxon>
        <taxon>Bacillati</taxon>
        <taxon>Actinomycetota</taxon>
        <taxon>Actinomycetes</taxon>
        <taxon>Propionibacteriales</taxon>
        <taxon>Nocardioidaceae</taxon>
        <taxon>Nocardioides</taxon>
        <taxon>environmental samples</taxon>
    </lineage>
</organism>
<proteinExistence type="predicted"/>
<feature type="domain" description="N-acetyltransferase" evidence="1">
    <location>
        <begin position="6"/>
        <end position="200"/>
    </location>
</feature>
<protein>
    <submittedName>
        <fullName evidence="2">Acetyltransferase, GNAT family</fullName>
    </submittedName>
</protein>